<proteinExistence type="predicted"/>
<feature type="domain" description="Glyoxalase-like" evidence="2">
    <location>
        <begin position="3"/>
        <end position="182"/>
    </location>
</feature>
<gene>
    <name evidence="3" type="ORF">GCM10011389_36180</name>
</gene>
<dbReference type="EMBL" id="BMIN01000021">
    <property type="protein sequence ID" value="GGD25279.1"/>
    <property type="molecule type" value="Genomic_DNA"/>
</dbReference>
<dbReference type="PANTHER" id="PTHR40265">
    <property type="entry name" value="BLL2707 PROTEIN"/>
    <property type="match status" value="1"/>
</dbReference>
<keyword evidence="4" id="KW-1185">Reference proteome</keyword>
<feature type="region of interest" description="Disordered" evidence="1">
    <location>
        <begin position="13"/>
        <end position="32"/>
    </location>
</feature>
<accession>A0ABQ1QEW8</accession>
<protein>
    <recommendedName>
        <fullName evidence="2">Glyoxalase-like domain-containing protein</fullName>
    </recommendedName>
</protein>
<evidence type="ECO:0000256" key="1">
    <source>
        <dbReference type="SAM" id="MobiDB-lite"/>
    </source>
</evidence>
<sequence length="228" mass="25738">MDFDHLVVLAKSPEKSQQDMKGKHGIRGEKGGEHKQWGTYNHLAFFENGAYIEWIGITDYDTASDSDNPLIKQTVQAHDKDVEGPFTFALRTSQMDQLIEHWEAENLDYQGPFEGNRTTPDGRQLSWRMLFPNAESSSPLPFIIEWKGEQNKPSNPEDLNSLPFKTIHVGVEDLEAALHQWTLFYQLGEPEHSHDLAGNPAYEWKLGNGKLSLSEGNGVNAKFGSINL</sequence>
<dbReference type="InterPro" id="IPR029068">
    <property type="entry name" value="Glyas_Bleomycin-R_OHBP_Dase"/>
</dbReference>
<dbReference type="InterPro" id="IPR025870">
    <property type="entry name" value="Glyoxalase-like_dom"/>
</dbReference>
<evidence type="ECO:0000313" key="3">
    <source>
        <dbReference type="EMBL" id="GGD25279.1"/>
    </source>
</evidence>
<dbReference type="RefSeq" id="WP_188655779.1">
    <property type="nucleotide sequence ID" value="NZ_BMIN01000021.1"/>
</dbReference>
<evidence type="ECO:0000259" key="2">
    <source>
        <dbReference type="Pfam" id="PF13468"/>
    </source>
</evidence>
<name>A0ABQ1QEW8_9BACI</name>
<reference evidence="4" key="1">
    <citation type="journal article" date="2019" name="Int. J. Syst. Evol. Microbiol.">
        <title>The Global Catalogue of Microorganisms (GCM) 10K type strain sequencing project: providing services to taxonomists for standard genome sequencing and annotation.</title>
        <authorList>
            <consortium name="The Broad Institute Genomics Platform"/>
            <consortium name="The Broad Institute Genome Sequencing Center for Infectious Disease"/>
            <person name="Wu L."/>
            <person name="Ma J."/>
        </authorList>
    </citation>
    <scope>NUCLEOTIDE SEQUENCE [LARGE SCALE GENOMIC DNA]</scope>
    <source>
        <strain evidence="4">CGMCC 1.15353</strain>
    </source>
</reference>
<dbReference type="Proteomes" id="UP000642571">
    <property type="component" value="Unassembled WGS sequence"/>
</dbReference>
<organism evidence="3 4">
    <name type="scientific">Pontibacillus salipaludis</name>
    <dbReference type="NCBI Taxonomy" id="1697394"/>
    <lineage>
        <taxon>Bacteria</taxon>
        <taxon>Bacillati</taxon>
        <taxon>Bacillota</taxon>
        <taxon>Bacilli</taxon>
        <taxon>Bacillales</taxon>
        <taxon>Bacillaceae</taxon>
        <taxon>Pontibacillus</taxon>
    </lineage>
</organism>
<dbReference type="Gene3D" id="3.10.180.10">
    <property type="entry name" value="2,3-Dihydroxybiphenyl 1,2-Dioxygenase, domain 1"/>
    <property type="match status" value="1"/>
</dbReference>
<comment type="caution">
    <text evidence="3">The sequence shown here is derived from an EMBL/GenBank/DDBJ whole genome shotgun (WGS) entry which is preliminary data.</text>
</comment>
<evidence type="ECO:0000313" key="4">
    <source>
        <dbReference type="Proteomes" id="UP000642571"/>
    </source>
</evidence>
<dbReference type="PANTHER" id="PTHR40265:SF1">
    <property type="entry name" value="GLYOXALASE-LIKE DOMAIN-CONTAINING PROTEIN"/>
    <property type="match status" value="1"/>
</dbReference>
<dbReference type="Pfam" id="PF13468">
    <property type="entry name" value="Glyoxalase_3"/>
    <property type="match status" value="1"/>
</dbReference>